<keyword evidence="5" id="KW-1185">Reference proteome</keyword>
<proteinExistence type="predicted"/>
<dbReference type="Proteomes" id="UP001172159">
    <property type="component" value="Unassembled WGS sequence"/>
</dbReference>
<feature type="transmembrane region" description="Helical" evidence="2">
    <location>
        <begin position="244"/>
        <end position="267"/>
    </location>
</feature>
<sequence length="329" mass="37141">MAFAPTHSAAERGIPQQSSQSSSMDRSQEGSVNTNPEDTGPMSVFDEVSPYCRFREPKNEKSTHPAGFPRLAAMCEQWPNFQFCNGFTYERWRLLLSKQARLTCLSDQLLAYDKKNPDKVKGLTANHQRPAGQPKSMDEFEIILTEIEGLIQEIDTLSTGIRMINQLPVMHREQWGDHLEHIYDKVLDKDACKTLFTPQDIRMISRERQPPRWVFRTSACIINLYNRCFRPNSGQEHDYIPMDILTVIFTAIHTVIAVLMILLPAGAMYLPELDKTERFAVIGVSFLTFCLVMSAKKEVNPSITILAATSYMAFCGAFAFDVTGGGSLV</sequence>
<keyword evidence="2" id="KW-0812">Transmembrane</keyword>
<feature type="transmembrane region" description="Helical" evidence="2">
    <location>
        <begin position="279"/>
        <end position="295"/>
    </location>
</feature>
<feature type="domain" description="DUF6594" evidence="3">
    <location>
        <begin position="68"/>
        <end position="311"/>
    </location>
</feature>
<evidence type="ECO:0000256" key="1">
    <source>
        <dbReference type="SAM" id="MobiDB-lite"/>
    </source>
</evidence>
<evidence type="ECO:0000313" key="4">
    <source>
        <dbReference type="EMBL" id="KAK0742253.1"/>
    </source>
</evidence>
<evidence type="ECO:0000256" key="2">
    <source>
        <dbReference type="SAM" id="Phobius"/>
    </source>
</evidence>
<feature type="transmembrane region" description="Helical" evidence="2">
    <location>
        <begin position="302"/>
        <end position="320"/>
    </location>
</feature>
<keyword evidence="2" id="KW-0472">Membrane</keyword>
<evidence type="ECO:0000259" key="3">
    <source>
        <dbReference type="Pfam" id="PF20237"/>
    </source>
</evidence>
<name>A0AA40EMV9_9PEZI</name>
<organism evidence="4 5">
    <name type="scientific">Apiosordaria backusii</name>
    <dbReference type="NCBI Taxonomy" id="314023"/>
    <lineage>
        <taxon>Eukaryota</taxon>
        <taxon>Fungi</taxon>
        <taxon>Dikarya</taxon>
        <taxon>Ascomycota</taxon>
        <taxon>Pezizomycotina</taxon>
        <taxon>Sordariomycetes</taxon>
        <taxon>Sordariomycetidae</taxon>
        <taxon>Sordariales</taxon>
        <taxon>Lasiosphaeriaceae</taxon>
        <taxon>Apiosordaria</taxon>
    </lineage>
</organism>
<protein>
    <recommendedName>
        <fullName evidence="3">DUF6594 domain-containing protein</fullName>
    </recommendedName>
</protein>
<dbReference type="AlphaFoldDB" id="A0AA40EMV9"/>
<gene>
    <name evidence="4" type="ORF">B0T21DRAFT_126488</name>
</gene>
<dbReference type="Pfam" id="PF20237">
    <property type="entry name" value="DUF6594"/>
    <property type="match status" value="1"/>
</dbReference>
<accession>A0AA40EMV9</accession>
<dbReference type="EMBL" id="JAUKTV010000003">
    <property type="protein sequence ID" value="KAK0742253.1"/>
    <property type="molecule type" value="Genomic_DNA"/>
</dbReference>
<evidence type="ECO:0000313" key="5">
    <source>
        <dbReference type="Proteomes" id="UP001172159"/>
    </source>
</evidence>
<reference evidence="4" key="1">
    <citation type="submission" date="2023-06" db="EMBL/GenBank/DDBJ databases">
        <title>Genome-scale phylogeny and comparative genomics of the fungal order Sordariales.</title>
        <authorList>
            <consortium name="Lawrence Berkeley National Laboratory"/>
            <person name="Hensen N."/>
            <person name="Bonometti L."/>
            <person name="Westerberg I."/>
            <person name="Brannstrom I.O."/>
            <person name="Guillou S."/>
            <person name="Cros-Aarteil S."/>
            <person name="Calhoun S."/>
            <person name="Haridas S."/>
            <person name="Kuo A."/>
            <person name="Mondo S."/>
            <person name="Pangilinan J."/>
            <person name="Riley R."/>
            <person name="Labutti K."/>
            <person name="Andreopoulos B."/>
            <person name="Lipzen A."/>
            <person name="Chen C."/>
            <person name="Yanf M."/>
            <person name="Daum C."/>
            <person name="Ng V."/>
            <person name="Clum A."/>
            <person name="Steindorff A."/>
            <person name="Ohm R."/>
            <person name="Martin F."/>
            <person name="Silar P."/>
            <person name="Natvig D."/>
            <person name="Lalanne C."/>
            <person name="Gautier V."/>
            <person name="Ament-Velasquez S.L."/>
            <person name="Kruys A."/>
            <person name="Hutchinson M.I."/>
            <person name="Powell A.J."/>
            <person name="Barry K."/>
            <person name="Miller A.N."/>
            <person name="Grigoriev I.V."/>
            <person name="Debuchy R."/>
            <person name="Gladieux P."/>
            <person name="Thoren M.H."/>
            <person name="Johannesson H."/>
        </authorList>
    </citation>
    <scope>NUCLEOTIDE SEQUENCE</scope>
    <source>
        <strain evidence="4">CBS 540.89</strain>
    </source>
</reference>
<dbReference type="InterPro" id="IPR046529">
    <property type="entry name" value="DUF6594"/>
</dbReference>
<comment type="caution">
    <text evidence="4">The sequence shown here is derived from an EMBL/GenBank/DDBJ whole genome shotgun (WGS) entry which is preliminary data.</text>
</comment>
<feature type="region of interest" description="Disordered" evidence="1">
    <location>
        <begin position="1"/>
        <end position="44"/>
    </location>
</feature>
<keyword evidence="2" id="KW-1133">Transmembrane helix</keyword>